<keyword evidence="4" id="KW-1185">Reference proteome</keyword>
<dbReference type="AlphaFoldDB" id="A0A0A7PPU9"/>
<dbReference type="InterPro" id="IPR005467">
    <property type="entry name" value="His_kinase_dom"/>
</dbReference>
<evidence type="ECO:0000313" key="3">
    <source>
        <dbReference type="EMBL" id="AJA11258.1"/>
    </source>
</evidence>
<evidence type="ECO:0000256" key="1">
    <source>
        <dbReference type="SAM" id="Phobius"/>
    </source>
</evidence>
<keyword evidence="3" id="KW-0418">Kinase</keyword>
<dbReference type="Gene3D" id="3.30.565.10">
    <property type="entry name" value="Histidine kinase-like ATPase, C-terminal domain"/>
    <property type="match status" value="1"/>
</dbReference>
<dbReference type="InterPro" id="IPR010559">
    <property type="entry name" value="Sig_transdc_His_kin_internal"/>
</dbReference>
<dbReference type="EMBL" id="CP009122">
    <property type="protein sequence ID" value="AJA11258.1"/>
    <property type="molecule type" value="Genomic_DNA"/>
</dbReference>
<accession>A0A0A7PPU9</accession>
<proteinExistence type="predicted"/>
<protein>
    <submittedName>
        <fullName evidence="3">Signal transduction histidine kinase LytS</fullName>
    </submittedName>
</protein>
<dbReference type="PANTHER" id="PTHR34220:SF9">
    <property type="entry name" value="SIGNAL TRANSDUCTION HISTIDINE KINASE INTERNAL REGION DOMAIN-CONTAINING PROTEIN"/>
    <property type="match status" value="1"/>
</dbReference>
<keyword evidence="3" id="KW-0808">Transferase</keyword>
<dbReference type="OrthoDB" id="2514702at2"/>
<dbReference type="GO" id="GO:0016020">
    <property type="term" value="C:membrane"/>
    <property type="evidence" value="ECO:0007669"/>
    <property type="project" value="InterPro"/>
</dbReference>
<dbReference type="InterPro" id="IPR050640">
    <property type="entry name" value="Bact_2-comp_sensor_kinase"/>
</dbReference>
<feature type="domain" description="Histidine kinase" evidence="2">
    <location>
        <begin position="262"/>
        <end position="363"/>
    </location>
</feature>
<dbReference type="GO" id="GO:0000155">
    <property type="term" value="F:phosphorelay sensor kinase activity"/>
    <property type="evidence" value="ECO:0007669"/>
    <property type="project" value="InterPro"/>
</dbReference>
<dbReference type="SUPFAM" id="SSF55874">
    <property type="entry name" value="ATPase domain of HSP90 chaperone/DNA topoisomerase II/histidine kinase"/>
    <property type="match status" value="1"/>
</dbReference>
<dbReference type="Pfam" id="PF06580">
    <property type="entry name" value="His_kinase"/>
    <property type="match status" value="1"/>
</dbReference>
<dbReference type="KEGG" id="sphk:SKP52_22035"/>
<sequence>MPLFRLSSPGPFFDNKVRAFWNLQILGWSAWLGLRGVSGLANGQPFTFLVPQTISAITGFSLSLILSVCYRALISRRPLLMWGVSFGLSGVATALWAFIDAWVAQIQNPSSEAGFTSLLLGAVYIDATSLAAWSALYFAINYFLQLEEQNDRVIRLEAQAASAQLAMLRYQLNPHFLFNTLNSISTLVLLKQSEPANAMLSRLSAFLRYTLANEPTAQVTLAQEIETLKLYLDIEKMRFEERLRPHFAIDPVVARARLPSLLLQPLVENAIKYAVTPQEDGADITISAQLAGQNVRIAVSDTGAGLSADRTDPTTGIATESTGVGLANIRDRLAQAFGDQHRFDVQVGAEGGFTVVIEFPFQPDGQMTIGTERT</sequence>
<gene>
    <name evidence="3" type="ORF">SKP52_22035</name>
</gene>
<dbReference type="SMART" id="SM00387">
    <property type="entry name" value="HATPase_c"/>
    <property type="match status" value="1"/>
</dbReference>
<feature type="transmembrane region" description="Helical" evidence="1">
    <location>
        <begin position="80"/>
        <end position="99"/>
    </location>
</feature>
<evidence type="ECO:0000313" key="4">
    <source>
        <dbReference type="Proteomes" id="UP000030907"/>
    </source>
</evidence>
<keyword evidence="1" id="KW-0472">Membrane</keyword>
<reference evidence="3 4" key="1">
    <citation type="journal article" date="2015" name="Int. J. Syst. Evol. Microbiol.">
        <title>Description of Sphingopyxis fribergensis sp. nov. - a soil bacterium with the ability to degrade styrene and phenylacetic acid.</title>
        <authorList>
            <person name="Oelschlagel M."/>
            <person name="Ruckert C."/>
            <person name="Kalinowski J."/>
            <person name="Schmidt G."/>
            <person name="Schlomann M."/>
            <person name="Tischler D."/>
        </authorList>
    </citation>
    <scope>NUCLEOTIDE SEQUENCE [LARGE SCALE GENOMIC DNA]</scope>
    <source>
        <strain evidence="3 4">Kp5.2</strain>
    </source>
</reference>
<dbReference type="RefSeq" id="WP_039578723.1">
    <property type="nucleotide sequence ID" value="NZ_CP009122.1"/>
</dbReference>
<organism evidence="3 4">
    <name type="scientific">Sphingopyxis fribergensis</name>
    <dbReference type="NCBI Taxonomy" id="1515612"/>
    <lineage>
        <taxon>Bacteria</taxon>
        <taxon>Pseudomonadati</taxon>
        <taxon>Pseudomonadota</taxon>
        <taxon>Alphaproteobacteria</taxon>
        <taxon>Sphingomonadales</taxon>
        <taxon>Sphingomonadaceae</taxon>
        <taxon>Sphingopyxis</taxon>
    </lineage>
</organism>
<keyword evidence="1" id="KW-1133">Transmembrane helix</keyword>
<dbReference type="STRING" id="1515612.SKP52_22035"/>
<dbReference type="Pfam" id="PF02518">
    <property type="entry name" value="HATPase_c"/>
    <property type="match status" value="1"/>
</dbReference>
<dbReference type="Proteomes" id="UP000030907">
    <property type="component" value="Chromosome"/>
</dbReference>
<dbReference type="InterPro" id="IPR036890">
    <property type="entry name" value="HATPase_C_sf"/>
</dbReference>
<feature type="transmembrane region" description="Helical" evidence="1">
    <location>
        <begin position="53"/>
        <end position="73"/>
    </location>
</feature>
<dbReference type="HOGENOM" id="CLU_020473_1_1_5"/>
<evidence type="ECO:0000259" key="2">
    <source>
        <dbReference type="PROSITE" id="PS50109"/>
    </source>
</evidence>
<dbReference type="InterPro" id="IPR003594">
    <property type="entry name" value="HATPase_dom"/>
</dbReference>
<dbReference type="PROSITE" id="PS50109">
    <property type="entry name" value="HIS_KIN"/>
    <property type="match status" value="1"/>
</dbReference>
<keyword evidence="1" id="KW-0812">Transmembrane</keyword>
<dbReference type="PANTHER" id="PTHR34220">
    <property type="entry name" value="SENSOR HISTIDINE KINASE YPDA"/>
    <property type="match status" value="1"/>
</dbReference>
<name>A0A0A7PPU9_9SPHN</name>
<feature type="transmembrane region" description="Helical" evidence="1">
    <location>
        <begin position="119"/>
        <end position="144"/>
    </location>
</feature>